<dbReference type="EMBL" id="JAAKFY010000007">
    <property type="protein sequence ID" value="KAF3854196.1"/>
    <property type="molecule type" value="Genomic_DNA"/>
</dbReference>
<evidence type="ECO:0000313" key="2">
    <source>
        <dbReference type="EMBL" id="KAF3854196.1"/>
    </source>
</evidence>
<protein>
    <submittedName>
        <fullName evidence="2">Uncharacterized protein</fullName>
    </submittedName>
</protein>
<gene>
    <name evidence="2" type="ORF">F7725_022251</name>
</gene>
<evidence type="ECO:0000256" key="1">
    <source>
        <dbReference type="SAM" id="Coils"/>
    </source>
</evidence>
<name>A0A7J5YXQ4_DISMA</name>
<dbReference type="AlphaFoldDB" id="A0A7J5YXQ4"/>
<keyword evidence="1" id="KW-0175">Coiled coil</keyword>
<dbReference type="OrthoDB" id="8957104at2759"/>
<comment type="caution">
    <text evidence="2">The sequence shown here is derived from an EMBL/GenBank/DDBJ whole genome shotgun (WGS) entry which is preliminary data.</text>
</comment>
<evidence type="ECO:0000313" key="3">
    <source>
        <dbReference type="Proteomes" id="UP000518266"/>
    </source>
</evidence>
<reference evidence="2 3" key="1">
    <citation type="submission" date="2020-03" db="EMBL/GenBank/DDBJ databases">
        <title>Dissostichus mawsoni Genome sequencing and assembly.</title>
        <authorList>
            <person name="Park H."/>
        </authorList>
    </citation>
    <scope>NUCLEOTIDE SEQUENCE [LARGE SCALE GENOMIC DNA]</scope>
    <source>
        <strain evidence="2">DM0001</strain>
        <tissue evidence="2">Muscle</tissue>
    </source>
</reference>
<dbReference type="Proteomes" id="UP000518266">
    <property type="component" value="Unassembled WGS sequence"/>
</dbReference>
<proteinExistence type="predicted"/>
<sequence>MEEIGQVSKLLAVLQVDIDQIKDCNAGLRTNADSILKRLDEAETRISELEDEKASLRRTVDKNAKQCDELKAAVQDAANRDRRQNLRLVGLKEKMEAGKPAECSLRGRTVPDVLLIHCGGNDLGNIKGVELVTAMKQDLLSLSDNFSEMKIILSSINERCHWRKANPGKLNKARIVFFHNYLSSLLDCPPTCTCSPTEIFCNKSDNSRFFPLLSFQGTGSGGNSTGSIEDLFQNITSIEHFSLRASALTKSRSGFSFCFFLGGGVAEVDGSTSSRLLEPGWASSSSHAWTAAAAEVDPSEATAATGAGFSPSHESKRIGGSIDGLPPIASCMAENHGHVAAVASPWFVPVPVAGVLSS</sequence>
<keyword evidence="3" id="KW-1185">Reference proteome</keyword>
<organism evidence="2 3">
    <name type="scientific">Dissostichus mawsoni</name>
    <name type="common">Antarctic cod</name>
    <dbReference type="NCBI Taxonomy" id="36200"/>
    <lineage>
        <taxon>Eukaryota</taxon>
        <taxon>Metazoa</taxon>
        <taxon>Chordata</taxon>
        <taxon>Craniata</taxon>
        <taxon>Vertebrata</taxon>
        <taxon>Euteleostomi</taxon>
        <taxon>Actinopterygii</taxon>
        <taxon>Neopterygii</taxon>
        <taxon>Teleostei</taxon>
        <taxon>Neoteleostei</taxon>
        <taxon>Acanthomorphata</taxon>
        <taxon>Eupercaria</taxon>
        <taxon>Perciformes</taxon>
        <taxon>Notothenioidei</taxon>
        <taxon>Nototheniidae</taxon>
        <taxon>Dissostichus</taxon>
    </lineage>
</organism>
<feature type="coiled-coil region" evidence="1">
    <location>
        <begin position="25"/>
        <end position="80"/>
    </location>
</feature>
<accession>A0A7J5YXQ4</accession>